<name>A0A545TZJ9_9GAMM</name>
<feature type="domain" description="Acyltransferase 3" evidence="2">
    <location>
        <begin position="21"/>
        <end position="377"/>
    </location>
</feature>
<proteinExistence type="predicted"/>
<keyword evidence="1" id="KW-0812">Transmembrane</keyword>
<dbReference type="OrthoDB" id="341887at2"/>
<keyword evidence="3" id="KW-0012">Acyltransferase</keyword>
<gene>
    <name evidence="3" type="ORF">FKG94_07890</name>
</gene>
<accession>A0A545TZJ9</accession>
<feature type="transmembrane region" description="Helical" evidence="1">
    <location>
        <begin position="195"/>
        <end position="214"/>
    </location>
</feature>
<dbReference type="Proteomes" id="UP000319732">
    <property type="component" value="Unassembled WGS sequence"/>
</dbReference>
<sequence length="402" mass="46222">MPGMGTNKDASGSDHIGQRLHGLDFLRAVMMSLGVVLHSAQLYLTMDMVDYYRDPMRSVSMDLTLIFINTFRMPTFYLLSGFFTALLLARRGPDRMFRNRYQRLVIPFILFLPPLAISMTLLRIVAANVMATGDFGLDINLIDRPRILWDNTHNLWFLYYLIMYVVSVWLALQLCRYLPDDFCAHIRRWTARTPAYSIVAIFTVSLSLAAIGSFSEAGRITGKLSFMPSISVYLYFGICFLTGWVLFQRREDITVLARRGWGYMTAACFFLVVALVCFELQGKSDAAGYQLFHTLLSVSTGLSVCFFMLAFVGLFCRYFHRHQPWIRYFSDSAYWVFISHSVPMILLALPMHSWEVVAEIKFLLVCSGTMLVCMLTYHRWVRNTRIGEILNGRRYGTLPKPP</sequence>
<feature type="transmembrane region" description="Helical" evidence="1">
    <location>
        <begin position="332"/>
        <end position="354"/>
    </location>
</feature>
<feature type="transmembrane region" description="Helical" evidence="1">
    <location>
        <begin position="301"/>
        <end position="320"/>
    </location>
</feature>
<dbReference type="InterPro" id="IPR050623">
    <property type="entry name" value="Glucan_succinyl_AcylTrfase"/>
</dbReference>
<dbReference type="InterPro" id="IPR002656">
    <property type="entry name" value="Acyl_transf_3_dom"/>
</dbReference>
<organism evidence="3 4">
    <name type="scientific">Exilibacterium tricleocarpae</name>
    <dbReference type="NCBI Taxonomy" id="2591008"/>
    <lineage>
        <taxon>Bacteria</taxon>
        <taxon>Pseudomonadati</taxon>
        <taxon>Pseudomonadota</taxon>
        <taxon>Gammaproteobacteria</taxon>
        <taxon>Cellvibrionales</taxon>
        <taxon>Cellvibrionaceae</taxon>
        <taxon>Exilibacterium</taxon>
    </lineage>
</organism>
<dbReference type="GO" id="GO:0016747">
    <property type="term" value="F:acyltransferase activity, transferring groups other than amino-acyl groups"/>
    <property type="evidence" value="ECO:0007669"/>
    <property type="project" value="InterPro"/>
</dbReference>
<feature type="transmembrane region" description="Helical" evidence="1">
    <location>
        <begin position="156"/>
        <end position="175"/>
    </location>
</feature>
<feature type="transmembrane region" description="Helical" evidence="1">
    <location>
        <begin position="260"/>
        <end position="281"/>
    </location>
</feature>
<keyword evidence="1" id="KW-0472">Membrane</keyword>
<keyword evidence="3" id="KW-0808">Transferase</keyword>
<dbReference type="PANTHER" id="PTHR36927">
    <property type="entry name" value="BLR4337 PROTEIN"/>
    <property type="match status" value="1"/>
</dbReference>
<feature type="transmembrane region" description="Helical" evidence="1">
    <location>
        <begin position="360"/>
        <end position="377"/>
    </location>
</feature>
<reference evidence="3 4" key="1">
    <citation type="submission" date="2019-06" db="EMBL/GenBank/DDBJ databases">
        <title>Whole genome sequence for Cellvibrionaceae sp. R142.</title>
        <authorList>
            <person name="Wang G."/>
        </authorList>
    </citation>
    <scope>NUCLEOTIDE SEQUENCE [LARGE SCALE GENOMIC DNA]</scope>
    <source>
        <strain evidence="3 4">R142</strain>
    </source>
</reference>
<comment type="caution">
    <text evidence="3">The sequence shown here is derived from an EMBL/GenBank/DDBJ whole genome shotgun (WGS) entry which is preliminary data.</text>
</comment>
<evidence type="ECO:0000256" key="1">
    <source>
        <dbReference type="SAM" id="Phobius"/>
    </source>
</evidence>
<feature type="transmembrane region" description="Helical" evidence="1">
    <location>
        <begin position="226"/>
        <end position="248"/>
    </location>
</feature>
<dbReference type="PANTHER" id="PTHR36927:SF1">
    <property type="entry name" value="MDO-LIKE PROTEIN"/>
    <property type="match status" value="1"/>
</dbReference>
<dbReference type="EMBL" id="VHSG01000007">
    <property type="protein sequence ID" value="TQV82639.1"/>
    <property type="molecule type" value="Genomic_DNA"/>
</dbReference>
<keyword evidence="1" id="KW-1133">Transmembrane helix</keyword>
<protein>
    <submittedName>
        <fullName evidence="3">Acyltransferase family protein</fullName>
    </submittedName>
</protein>
<evidence type="ECO:0000259" key="2">
    <source>
        <dbReference type="Pfam" id="PF01757"/>
    </source>
</evidence>
<keyword evidence="4" id="KW-1185">Reference proteome</keyword>
<feature type="transmembrane region" description="Helical" evidence="1">
    <location>
        <begin position="25"/>
        <end position="44"/>
    </location>
</feature>
<dbReference type="Pfam" id="PF01757">
    <property type="entry name" value="Acyl_transf_3"/>
    <property type="match status" value="1"/>
</dbReference>
<feature type="transmembrane region" description="Helical" evidence="1">
    <location>
        <begin position="64"/>
        <end position="89"/>
    </location>
</feature>
<evidence type="ECO:0000313" key="3">
    <source>
        <dbReference type="EMBL" id="TQV82639.1"/>
    </source>
</evidence>
<evidence type="ECO:0000313" key="4">
    <source>
        <dbReference type="Proteomes" id="UP000319732"/>
    </source>
</evidence>
<dbReference type="AlphaFoldDB" id="A0A545TZJ9"/>
<feature type="transmembrane region" description="Helical" evidence="1">
    <location>
        <begin position="101"/>
        <end position="126"/>
    </location>
</feature>